<evidence type="ECO:0008006" key="4">
    <source>
        <dbReference type="Google" id="ProtNLM"/>
    </source>
</evidence>
<sequence>MSNYISLHAKYYKNDDFKKIFEHDFRLSNVTYKLKSSSYQNFNYEFEKFENLSNRKAQILKRKNTREQGKENTIVEFVAALGREQTEKILAQKNGYEKLQNALKLTMTKISERYGFTSIFFSFHGDEGYKNGDDNVNNFHAHLCFYNYNFEKEKSVLRTLKKNDFSKFQDLAAKCFQDCGLDYKRGEKKEIKGKEHLERKYYISAKKLVSQDINQYLEKSSSCAIENSIEKGLFSEKIDNKLLKQNIKKEVLKALKYDIMPQTEKDKIKKFDELKLQNETLKKEVNDLQEIKKVAQTMIQDFENIEDIKKDLERAEQANTFLHKKLEEKDEQIEKLEKKMSEQNTTIYNLNNQIQAQKMSQKNKDRER</sequence>
<protein>
    <recommendedName>
        <fullName evidence="4">Mobilization protein</fullName>
    </recommendedName>
</protein>
<dbReference type="AlphaFoldDB" id="A0A290HWT2"/>
<dbReference type="OrthoDB" id="6385396at2"/>
<gene>
    <name evidence="2" type="ORF">SJPD1_2198</name>
</gene>
<dbReference type="Proteomes" id="UP000217349">
    <property type="component" value="Chromosome"/>
</dbReference>
<reference evidence="3" key="1">
    <citation type="submission" date="2017-09" db="EMBL/GenBank/DDBJ databases">
        <title>The complete genome of Sulfurospirillum sp. JPD-1.</title>
        <authorList>
            <person name="Goris T."/>
        </authorList>
    </citation>
    <scope>NUCLEOTIDE SEQUENCE [LARGE SCALE GENOMIC DNA]</scope>
    <source>
        <strain evidence="3">JPD-1</strain>
    </source>
</reference>
<organism evidence="2 3">
    <name type="scientific">Sulfurospirillum diekertiae</name>
    <dbReference type="NCBI Taxonomy" id="1854492"/>
    <lineage>
        <taxon>Bacteria</taxon>
        <taxon>Pseudomonadati</taxon>
        <taxon>Campylobacterota</taxon>
        <taxon>Epsilonproteobacteria</taxon>
        <taxon>Campylobacterales</taxon>
        <taxon>Sulfurospirillaceae</taxon>
        <taxon>Sulfurospirillum</taxon>
    </lineage>
</organism>
<dbReference type="EMBL" id="CP023275">
    <property type="protein sequence ID" value="ATB70296.1"/>
    <property type="molecule type" value="Genomic_DNA"/>
</dbReference>
<feature type="compositionally biased region" description="Polar residues" evidence="1">
    <location>
        <begin position="344"/>
        <end position="360"/>
    </location>
</feature>
<evidence type="ECO:0000313" key="3">
    <source>
        <dbReference type="Proteomes" id="UP000217349"/>
    </source>
</evidence>
<evidence type="ECO:0000256" key="1">
    <source>
        <dbReference type="SAM" id="MobiDB-lite"/>
    </source>
</evidence>
<proteinExistence type="predicted"/>
<name>A0A290HWT2_9BACT</name>
<evidence type="ECO:0000313" key="2">
    <source>
        <dbReference type="EMBL" id="ATB70296.1"/>
    </source>
</evidence>
<dbReference type="KEGG" id="sulj:SJPD1_2198"/>
<dbReference type="RefSeq" id="WP_096047198.1">
    <property type="nucleotide sequence ID" value="NZ_CP023275.1"/>
</dbReference>
<feature type="region of interest" description="Disordered" evidence="1">
    <location>
        <begin position="344"/>
        <end position="368"/>
    </location>
</feature>
<accession>A0A290HWT2</accession>